<organism evidence="1 2">
    <name type="scientific">Phenylobacterium soli</name>
    <dbReference type="NCBI Taxonomy" id="2170551"/>
    <lineage>
        <taxon>Bacteria</taxon>
        <taxon>Pseudomonadati</taxon>
        <taxon>Pseudomonadota</taxon>
        <taxon>Alphaproteobacteria</taxon>
        <taxon>Caulobacterales</taxon>
        <taxon>Caulobacteraceae</taxon>
        <taxon>Phenylobacterium</taxon>
    </lineage>
</organism>
<gene>
    <name evidence="1" type="ORF">DJ017_17455</name>
</gene>
<dbReference type="RefSeq" id="WP_111530184.1">
    <property type="nucleotide sequence ID" value="NZ_QFYQ01000002.1"/>
</dbReference>
<dbReference type="Pfam" id="PF14354">
    <property type="entry name" value="Lar_restr_allev"/>
    <property type="match status" value="1"/>
</dbReference>
<dbReference type="Proteomes" id="UP000249254">
    <property type="component" value="Unassembled WGS sequence"/>
</dbReference>
<dbReference type="OrthoDB" id="7219996at2"/>
<sequence length="92" mass="10012">MTGAPLLLACPFCGGAAELDTLRPYRNISTGNVERGCAIYCLECSAEHMECYADRRGEDRETVIAEVEERWNRRTTPAGRAALSTTGGGNEE</sequence>
<dbReference type="AlphaFoldDB" id="A0A328AAC0"/>
<protein>
    <recommendedName>
        <fullName evidence="3">Restriction alleviation protein, Lar family</fullName>
    </recommendedName>
</protein>
<name>A0A328AAC0_9CAUL</name>
<dbReference type="EMBL" id="QFYQ01000002">
    <property type="protein sequence ID" value="RAK51622.1"/>
    <property type="molecule type" value="Genomic_DNA"/>
</dbReference>
<accession>A0A328AAC0</accession>
<proteinExistence type="predicted"/>
<evidence type="ECO:0008006" key="3">
    <source>
        <dbReference type="Google" id="ProtNLM"/>
    </source>
</evidence>
<evidence type="ECO:0000313" key="1">
    <source>
        <dbReference type="EMBL" id="RAK51622.1"/>
    </source>
</evidence>
<reference evidence="2" key="1">
    <citation type="submission" date="2018-05" db="EMBL/GenBank/DDBJ databases">
        <authorList>
            <person name="Li X."/>
        </authorList>
    </citation>
    <scope>NUCLEOTIDE SEQUENCE [LARGE SCALE GENOMIC DNA]</scope>
    <source>
        <strain evidence="2">LX32</strain>
    </source>
</reference>
<evidence type="ECO:0000313" key="2">
    <source>
        <dbReference type="Proteomes" id="UP000249254"/>
    </source>
</evidence>
<comment type="caution">
    <text evidence="1">The sequence shown here is derived from an EMBL/GenBank/DDBJ whole genome shotgun (WGS) entry which is preliminary data.</text>
</comment>
<keyword evidence="2" id="KW-1185">Reference proteome</keyword>